<comment type="caution">
    <text evidence="4">The sequence shown here is derived from an EMBL/GenBank/DDBJ whole genome shotgun (WGS) entry which is preliminary data.</text>
</comment>
<feature type="compositionally biased region" description="Low complexity" evidence="3">
    <location>
        <begin position="251"/>
        <end position="269"/>
    </location>
</feature>
<evidence type="ECO:0000256" key="2">
    <source>
        <dbReference type="ARBA" id="ARBA00022679"/>
    </source>
</evidence>
<keyword evidence="5" id="KW-1185">Reference proteome</keyword>
<evidence type="ECO:0000256" key="1">
    <source>
        <dbReference type="ARBA" id="ARBA00022603"/>
    </source>
</evidence>
<dbReference type="GO" id="GO:0008168">
    <property type="term" value="F:methyltransferase activity"/>
    <property type="evidence" value="ECO:0007669"/>
    <property type="project" value="UniProtKB-KW"/>
</dbReference>
<name>A0A9X3N230_9ACTN</name>
<feature type="compositionally biased region" description="Basic and acidic residues" evidence="3">
    <location>
        <begin position="270"/>
        <end position="282"/>
    </location>
</feature>
<gene>
    <name evidence="4" type="ORF">OM076_43525</name>
</gene>
<dbReference type="Pfam" id="PF04072">
    <property type="entry name" value="LCM"/>
    <property type="match status" value="1"/>
</dbReference>
<dbReference type="SUPFAM" id="SSF53335">
    <property type="entry name" value="S-adenosyl-L-methionine-dependent methyltransferases"/>
    <property type="match status" value="1"/>
</dbReference>
<dbReference type="RefSeq" id="WP_270046461.1">
    <property type="nucleotide sequence ID" value="NZ_JAPDOD010000093.1"/>
</dbReference>
<evidence type="ECO:0000313" key="4">
    <source>
        <dbReference type="EMBL" id="MDA0167211.1"/>
    </source>
</evidence>
<organism evidence="4 5">
    <name type="scientific">Solirubrobacter ginsenosidimutans</name>
    <dbReference type="NCBI Taxonomy" id="490573"/>
    <lineage>
        <taxon>Bacteria</taxon>
        <taxon>Bacillati</taxon>
        <taxon>Actinomycetota</taxon>
        <taxon>Thermoleophilia</taxon>
        <taxon>Solirubrobacterales</taxon>
        <taxon>Solirubrobacteraceae</taxon>
        <taxon>Solirubrobacter</taxon>
    </lineage>
</organism>
<dbReference type="GO" id="GO:0032259">
    <property type="term" value="P:methylation"/>
    <property type="evidence" value="ECO:0007669"/>
    <property type="project" value="UniProtKB-KW"/>
</dbReference>
<keyword evidence="2 4" id="KW-0808">Transferase</keyword>
<dbReference type="AlphaFoldDB" id="A0A9X3N230"/>
<evidence type="ECO:0000256" key="3">
    <source>
        <dbReference type="SAM" id="MobiDB-lite"/>
    </source>
</evidence>
<dbReference type="PANTHER" id="PTHR43619:SF2">
    <property type="entry name" value="S-ADENOSYL-L-METHIONINE-DEPENDENT METHYLTRANSFERASES SUPERFAMILY PROTEIN"/>
    <property type="match status" value="1"/>
</dbReference>
<dbReference type="InterPro" id="IPR007213">
    <property type="entry name" value="Ppm1/Ppm2/Tcmp"/>
</dbReference>
<evidence type="ECO:0000313" key="5">
    <source>
        <dbReference type="Proteomes" id="UP001149140"/>
    </source>
</evidence>
<dbReference type="Proteomes" id="UP001149140">
    <property type="component" value="Unassembled WGS sequence"/>
</dbReference>
<dbReference type="Gene3D" id="3.40.50.150">
    <property type="entry name" value="Vaccinia Virus protein VP39"/>
    <property type="match status" value="1"/>
</dbReference>
<dbReference type="EC" id="2.1.1.-" evidence="4"/>
<sequence>MLSGVPETALWTLYHRAIAARNGVLDDPKAIELVERIDHPFQERFGDGELAAWQGLRVRAFDNEIRRFITAHPDATVIALGEGLETQFWRVDNGRVRWVTVDLPESVALRRQLLPQTERQRLIAASALDTAAWIDTEPGLITAQGLLMYLDRDAVHGLLKGLPPAALLFDLVSKRLAAHSARPRKSGYQAPAWTFGADQRELDALPVEGLRRVPIPHGRGAVAGVLVPLLNRVLNPIGVYSARTIAASSSSTATPATTSTVASSANAARAVRDATRATRRDA</sequence>
<reference evidence="4" key="1">
    <citation type="submission" date="2022-10" db="EMBL/GenBank/DDBJ databases">
        <title>The WGS of Solirubrobacter ginsenosidimutans DSM 21036.</title>
        <authorList>
            <person name="Jiang Z."/>
        </authorList>
    </citation>
    <scope>NUCLEOTIDE SEQUENCE</scope>
    <source>
        <strain evidence="4">DSM 21036</strain>
    </source>
</reference>
<feature type="region of interest" description="Disordered" evidence="3">
    <location>
        <begin position="251"/>
        <end position="282"/>
    </location>
</feature>
<dbReference type="PANTHER" id="PTHR43619">
    <property type="entry name" value="S-ADENOSYL-L-METHIONINE-DEPENDENT METHYLTRANSFERASE YKTD-RELATED"/>
    <property type="match status" value="1"/>
</dbReference>
<keyword evidence="1 4" id="KW-0489">Methyltransferase</keyword>
<proteinExistence type="predicted"/>
<dbReference type="EMBL" id="JAPDOD010000093">
    <property type="protein sequence ID" value="MDA0167211.1"/>
    <property type="molecule type" value="Genomic_DNA"/>
</dbReference>
<dbReference type="InterPro" id="IPR029063">
    <property type="entry name" value="SAM-dependent_MTases_sf"/>
</dbReference>
<accession>A0A9X3N230</accession>
<protein>
    <submittedName>
        <fullName evidence="4">Class I SAM-dependent methyltransferase</fullName>
        <ecNumber evidence="4">2.1.1.-</ecNumber>
    </submittedName>
</protein>